<dbReference type="OrthoDB" id="784906at2759"/>
<dbReference type="InterPro" id="IPR008507">
    <property type="entry name" value="DUF789"/>
</dbReference>
<proteinExistence type="predicted"/>
<feature type="region of interest" description="Disordered" evidence="1">
    <location>
        <begin position="164"/>
        <end position="192"/>
    </location>
</feature>
<evidence type="ECO:0000256" key="1">
    <source>
        <dbReference type="SAM" id="MobiDB-lite"/>
    </source>
</evidence>
<evidence type="ECO:0008006" key="4">
    <source>
        <dbReference type="Google" id="ProtNLM"/>
    </source>
</evidence>
<protein>
    <recommendedName>
        <fullName evidence="4">DUF789 domain-containing protein</fullName>
    </recommendedName>
</protein>
<feature type="region of interest" description="Disordered" evidence="1">
    <location>
        <begin position="1"/>
        <end position="44"/>
    </location>
</feature>
<dbReference type="AlphaFoldDB" id="A0A2I0AVW5"/>
<gene>
    <name evidence="2" type="ORF">AXF42_Ash011814</name>
</gene>
<organism evidence="2 3">
    <name type="scientific">Apostasia shenzhenica</name>
    <dbReference type="NCBI Taxonomy" id="1088818"/>
    <lineage>
        <taxon>Eukaryota</taxon>
        <taxon>Viridiplantae</taxon>
        <taxon>Streptophyta</taxon>
        <taxon>Embryophyta</taxon>
        <taxon>Tracheophyta</taxon>
        <taxon>Spermatophyta</taxon>
        <taxon>Magnoliopsida</taxon>
        <taxon>Liliopsida</taxon>
        <taxon>Asparagales</taxon>
        <taxon>Orchidaceae</taxon>
        <taxon>Apostasioideae</taxon>
        <taxon>Apostasia</taxon>
    </lineage>
</organism>
<dbReference type="Proteomes" id="UP000236161">
    <property type="component" value="Unassembled WGS sequence"/>
</dbReference>
<feature type="compositionally biased region" description="Basic and acidic residues" evidence="1">
    <location>
        <begin position="167"/>
        <end position="181"/>
    </location>
</feature>
<name>A0A2I0AVW5_9ASPA</name>
<dbReference type="EMBL" id="KZ451944">
    <property type="protein sequence ID" value="PKA59690.1"/>
    <property type="molecule type" value="Genomic_DNA"/>
</dbReference>
<dbReference type="PANTHER" id="PTHR31343:SF42">
    <property type="entry name" value="T15D22.8"/>
    <property type="match status" value="1"/>
</dbReference>
<feature type="compositionally biased region" description="Basic and acidic residues" evidence="1">
    <location>
        <begin position="1"/>
        <end position="18"/>
    </location>
</feature>
<keyword evidence="3" id="KW-1185">Reference proteome</keyword>
<dbReference type="PANTHER" id="PTHR31343">
    <property type="entry name" value="T15D22.8"/>
    <property type="match status" value="1"/>
</dbReference>
<evidence type="ECO:0000313" key="2">
    <source>
        <dbReference type="EMBL" id="PKA59690.1"/>
    </source>
</evidence>
<accession>A0A2I0AVW5</accession>
<reference evidence="2 3" key="1">
    <citation type="journal article" date="2017" name="Nature">
        <title>The Apostasia genome and the evolution of orchids.</title>
        <authorList>
            <person name="Zhang G.Q."/>
            <person name="Liu K.W."/>
            <person name="Li Z."/>
            <person name="Lohaus R."/>
            <person name="Hsiao Y.Y."/>
            <person name="Niu S.C."/>
            <person name="Wang J.Y."/>
            <person name="Lin Y.C."/>
            <person name="Xu Q."/>
            <person name="Chen L.J."/>
            <person name="Yoshida K."/>
            <person name="Fujiwara S."/>
            <person name="Wang Z.W."/>
            <person name="Zhang Y.Q."/>
            <person name="Mitsuda N."/>
            <person name="Wang M."/>
            <person name="Liu G.H."/>
            <person name="Pecoraro L."/>
            <person name="Huang H.X."/>
            <person name="Xiao X.J."/>
            <person name="Lin M."/>
            <person name="Wu X.Y."/>
            <person name="Wu W.L."/>
            <person name="Chen Y.Y."/>
            <person name="Chang S.B."/>
            <person name="Sakamoto S."/>
            <person name="Ohme-Takagi M."/>
            <person name="Yagi M."/>
            <person name="Zeng S.J."/>
            <person name="Shen C.Y."/>
            <person name="Yeh C.M."/>
            <person name="Luo Y.B."/>
            <person name="Tsai W.C."/>
            <person name="Van de Peer Y."/>
            <person name="Liu Z.J."/>
        </authorList>
    </citation>
    <scope>NUCLEOTIDE SEQUENCE [LARGE SCALE GENOMIC DNA]</scope>
    <source>
        <strain evidence="3">cv. Shenzhen</strain>
        <tissue evidence="2">Stem</tissue>
    </source>
</reference>
<feature type="compositionally biased region" description="Basic residues" evidence="1">
    <location>
        <begin position="19"/>
        <end position="32"/>
    </location>
</feature>
<evidence type="ECO:0000313" key="3">
    <source>
        <dbReference type="Proteomes" id="UP000236161"/>
    </source>
</evidence>
<sequence length="403" mass="44822">MSGEALHLERVHGAERFHGSGRARRGHYHMQRSGRTSAAAPPLLSGVPESRLRPEFVTRKTLAAEAAARRAASPGNLERFLKATMPSVPAQVLSKTSMKGWGTCGEDCRVYFTLGDLWESFKEWSAYGAGVPLVLNRSDSIVQYYVPYLSGIQLYADSRKQMVNTRHTGEDSDAESYRDSSGDGSSDSEIERESAYSESWIRSSPAGYSMLRLDKLTLDGKHVSSQDGFSSDDSDSGDSQVSLIFEYLEHDQPFCRQPLADKIFHLAKQFPLLKTMRSCDLLPTSWFSVAWYPIYRIPTGPTLRDLDACFLTFHSLSTPIEVDGIACGLTTVNPCGVNGVHKISLPVFGLESYKFKSSIWLPNGGCDVRLVNNLLQAADNWLQSVNINLPDYCFFASQRAFRR</sequence>
<dbReference type="Pfam" id="PF05623">
    <property type="entry name" value="DUF789"/>
    <property type="match status" value="1"/>
</dbReference>